<evidence type="ECO:0000313" key="13">
    <source>
        <dbReference type="EMBL" id="OGY12586.1"/>
    </source>
</evidence>
<comment type="catalytic activity">
    <reaction evidence="1 10">
        <text>ATP-independent breakage of single-stranded DNA, followed by passage and rejoining.</text>
        <dbReference type="EC" id="5.6.2.1"/>
    </reaction>
</comment>
<keyword evidence="8 10" id="KW-0238">DNA-binding</keyword>
<dbReference type="Gene3D" id="1.10.460.10">
    <property type="entry name" value="Topoisomerase I, domain 2"/>
    <property type="match status" value="1"/>
</dbReference>
<dbReference type="InterPro" id="IPR003602">
    <property type="entry name" value="Topo_IA_DNA-bd_dom"/>
</dbReference>
<feature type="site" description="Interaction with DNA" evidence="10">
    <location>
        <position position="309"/>
    </location>
</feature>
<accession>A0A1G1VB84</accession>
<feature type="site" description="Interaction with DNA" evidence="10">
    <location>
        <position position="163"/>
    </location>
</feature>
<dbReference type="PANTHER" id="PTHR42785:SF1">
    <property type="entry name" value="DNA TOPOISOMERASE"/>
    <property type="match status" value="1"/>
</dbReference>
<dbReference type="NCBIfam" id="TIGR01051">
    <property type="entry name" value="topA_bact"/>
    <property type="match status" value="1"/>
</dbReference>
<keyword evidence="6" id="KW-0460">Magnesium</keyword>
<dbReference type="EMBL" id="MHCA01000010">
    <property type="protein sequence ID" value="OGY12586.1"/>
    <property type="molecule type" value="Genomic_DNA"/>
</dbReference>
<dbReference type="InterPro" id="IPR028612">
    <property type="entry name" value="Topoisom_1_IA"/>
</dbReference>
<feature type="site" description="Interaction with DNA" evidence="10">
    <location>
        <position position="502"/>
    </location>
</feature>
<proteinExistence type="inferred from homology"/>
<feature type="site" description="Interaction with DNA" evidence="10">
    <location>
        <position position="170"/>
    </location>
</feature>
<dbReference type="InterPro" id="IPR013498">
    <property type="entry name" value="Topo_IA_Znf"/>
</dbReference>
<protein>
    <recommendedName>
        <fullName evidence="10">DNA topoisomerase 1</fullName>
        <ecNumber evidence="10">5.6.2.1</ecNumber>
    </recommendedName>
    <alternativeName>
        <fullName evidence="10">DNA topoisomerase I</fullName>
    </alternativeName>
</protein>
<dbReference type="PANTHER" id="PTHR42785">
    <property type="entry name" value="DNA TOPOISOMERASE, TYPE IA, CORE"/>
    <property type="match status" value="1"/>
</dbReference>
<dbReference type="CDD" id="cd03363">
    <property type="entry name" value="TOPRIM_TopoIA_TopoI"/>
    <property type="match status" value="1"/>
</dbReference>
<dbReference type="HAMAP" id="MF_00952">
    <property type="entry name" value="Topoisom_1_prok"/>
    <property type="match status" value="1"/>
</dbReference>
<evidence type="ECO:0000256" key="7">
    <source>
        <dbReference type="ARBA" id="ARBA00023029"/>
    </source>
</evidence>
<reference evidence="13 14" key="1">
    <citation type="journal article" date="2016" name="Nat. Commun.">
        <title>Thousands of microbial genomes shed light on interconnected biogeochemical processes in an aquifer system.</title>
        <authorList>
            <person name="Anantharaman K."/>
            <person name="Brown C.T."/>
            <person name="Hug L.A."/>
            <person name="Sharon I."/>
            <person name="Castelle C.J."/>
            <person name="Probst A.J."/>
            <person name="Thomas B.C."/>
            <person name="Singh A."/>
            <person name="Wilkins M.J."/>
            <person name="Karaoz U."/>
            <person name="Brodie E.L."/>
            <person name="Williams K.H."/>
            <person name="Hubbard S.S."/>
            <person name="Banfield J.F."/>
        </authorList>
    </citation>
    <scope>NUCLEOTIDE SEQUENCE [LARGE SCALE GENOMIC DNA]</scope>
</reference>
<dbReference type="STRING" id="1797517.A3F61_03015"/>
<dbReference type="GO" id="GO:0005694">
    <property type="term" value="C:chromosome"/>
    <property type="evidence" value="ECO:0007669"/>
    <property type="project" value="InterPro"/>
</dbReference>
<feature type="site" description="Interaction with DNA" evidence="10">
    <location>
        <position position="31"/>
    </location>
</feature>
<dbReference type="SUPFAM" id="SSF56712">
    <property type="entry name" value="Prokaryotic type I DNA topoisomerase"/>
    <property type="match status" value="1"/>
</dbReference>
<keyword evidence="9 10" id="KW-0413">Isomerase</keyword>
<comment type="similarity">
    <text evidence="2 10">Belongs to the type IA topoisomerase family.</text>
</comment>
<dbReference type="Gene3D" id="1.10.290.10">
    <property type="entry name" value="Topoisomerase I, domain 4"/>
    <property type="match status" value="1"/>
</dbReference>
<gene>
    <name evidence="10" type="primary">topA</name>
    <name evidence="13" type="ORF">A3F61_03015</name>
</gene>
<evidence type="ECO:0000313" key="14">
    <source>
        <dbReference type="Proteomes" id="UP000178272"/>
    </source>
</evidence>
<dbReference type="Gene3D" id="3.30.65.10">
    <property type="entry name" value="Bacterial Topoisomerase I, domain 1"/>
    <property type="match status" value="2"/>
</dbReference>
<dbReference type="InterPro" id="IPR034149">
    <property type="entry name" value="TOPRIM_TopoI"/>
</dbReference>
<dbReference type="InterPro" id="IPR003601">
    <property type="entry name" value="Topo_IA_2"/>
</dbReference>
<dbReference type="PROSITE" id="PS50880">
    <property type="entry name" value="TOPRIM"/>
    <property type="match status" value="1"/>
</dbReference>
<dbReference type="Pfam" id="PF01396">
    <property type="entry name" value="Zn_ribbon_Top1"/>
    <property type="match status" value="2"/>
</dbReference>
<dbReference type="Pfam" id="PF01131">
    <property type="entry name" value="Topoisom_bac"/>
    <property type="match status" value="1"/>
</dbReference>
<dbReference type="GO" id="GO:0008270">
    <property type="term" value="F:zinc ion binding"/>
    <property type="evidence" value="ECO:0007669"/>
    <property type="project" value="UniProtKB-KW"/>
</dbReference>
<evidence type="ECO:0000256" key="5">
    <source>
        <dbReference type="ARBA" id="ARBA00022833"/>
    </source>
</evidence>
<dbReference type="Gene3D" id="3.40.50.140">
    <property type="match status" value="1"/>
</dbReference>
<dbReference type="SMART" id="SM00436">
    <property type="entry name" value="TOP1Bc"/>
    <property type="match status" value="1"/>
</dbReference>
<evidence type="ECO:0000256" key="9">
    <source>
        <dbReference type="ARBA" id="ARBA00023235"/>
    </source>
</evidence>
<comment type="function">
    <text evidence="10">Releases the supercoiling and torsional tension of DNA, which is introduced during the DNA replication and transcription, by transiently cleaving and rejoining one strand of the DNA duplex. Introduces a single-strand break via transesterification at a target site in duplex DNA. The scissile phosphodiester is attacked by the catalytic tyrosine of the enzyme, resulting in the formation of a DNA-(5'-phosphotyrosyl)-enzyme intermediate and the expulsion of a 3'-OH DNA strand. The free DNA strand then undergoes passage around the unbroken strand, thus removing DNA supercoils. Finally, in the religation step, the DNA 3'-OH attacks the covalent intermediate to expel the active-site tyrosine and restore the DNA phosphodiester backbone.</text>
</comment>
<dbReference type="Gene3D" id="2.70.20.10">
    <property type="entry name" value="Topoisomerase I, domain 3"/>
    <property type="match status" value="1"/>
</dbReference>
<evidence type="ECO:0000259" key="11">
    <source>
        <dbReference type="PROSITE" id="PS50880"/>
    </source>
</evidence>
<keyword evidence="5" id="KW-0862">Zinc</keyword>
<dbReference type="InterPro" id="IPR005733">
    <property type="entry name" value="TopoI_bac-type"/>
</dbReference>
<comment type="caution">
    <text evidence="13">The sequence shown here is derived from an EMBL/GenBank/DDBJ whole genome shotgun (WGS) entry which is preliminary data.</text>
</comment>
<dbReference type="InterPro" id="IPR013497">
    <property type="entry name" value="Topo_IA_cen"/>
</dbReference>
<dbReference type="InterPro" id="IPR013824">
    <property type="entry name" value="Topo_IA_cen_sub1"/>
</dbReference>
<evidence type="ECO:0000256" key="8">
    <source>
        <dbReference type="ARBA" id="ARBA00023125"/>
    </source>
</evidence>
<dbReference type="SMART" id="SM00437">
    <property type="entry name" value="TOP1Ac"/>
    <property type="match status" value="1"/>
</dbReference>
<sequence>MNLIIVESPTKARTLGRFLGEGWTVDSTMGHIRDLPKSKIGVDVEHDFAPDYVVVAKKKETIDRLTKESLQSDKVYLATDPDREGEAIAWHTFSVLNGEKSNVKNPVTDEARLRRQKSKFTRIVFHEITESAVKEALDHPRDINLPLVNAQQARRVLDRLVGYKLSPLLWKKVRRGLSAGRVQTVAVKLVVEREREIEAFKNEEYWEIWVELRTQDTEHRELSVKLVKIADAKAEIKNGEQSGAIVADLEKSAYSIFAVDKREAKKSPSPPFTTSTMTQAAARTFGWSAKRTMSVAQKLYEEGLITYHRTDSLNLAAQAVSAVRDYVKGRFGGNFLPQKPRFYKTTSKVAQEAHEAIRPTDAKVTGGTEQVTSLGRDGEMLYGLIWRRFLACQMADSVVDETTISVNAKGDREYLLQVKGEVMKFEGWKTVYKKRVEAVGDILQLPEVQAGDTLRLIKVDPFQKFTLPPPRYTEASLVKTLEKLGIGRPSTYAPTVSTIQDRQYVEKIEGKFQPTSLGFAVNDFLIANFPDVFEYSFTASMEGDLDDIANGAKEWIPVIRTFWDPFVAKLDKVEISAERVKIETETTGKKCPTCGKGDEIIRLGRFGKFLSCSLFPDCKYTAPFVEKIEMKCPGCMAGDVVIKKTRRGKRFFGCSTYPNCKWASWHKPEDLKAKNTPEQVLDTNTVQ</sequence>
<dbReference type="SMART" id="SM00493">
    <property type="entry name" value="TOPRIM"/>
    <property type="match status" value="1"/>
</dbReference>
<evidence type="ECO:0000256" key="2">
    <source>
        <dbReference type="ARBA" id="ARBA00009446"/>
    </source>
</evidence>
<dbReference type="InterPro" id="IPR000380">
    <property type="entry name" value="Topo_IA"/>
</dbReference>
<comment type="subunit">
    <text evidence="10">Monomer.</text>
</comment>
<dbReference type="InterPro" id="IPR006171">
    <property type="entry name" value="TOPRIM_dom"/>
</dbReference>
<dbReference type="PROSITE" id="PS52039">
    <property type="entry name" value="TOPO_IA_2"/>
    <property type="match status" value="1"/>
</dbReference>
<feature type="domain" description="Topo IA-type catalytic" evidence="12">
    <location>
        <begin position="144"/>
        <end position="570"/>
    </location>
</feature>
<dbReference type="AlphaFoldDB" id="A0A1G1VB84"/>
<dbReference type="CDD" id="cd00186">
    <property type="entry name" value="TOP1Ac"/>
    <property type="match status" value="1"/>
</dbReference>
<organism evidence="13 14">
    <name type="scientific">Candidatus Blackburnbacteria bacterium RIFCSPHIGHO2_12_FULL_41_13b</name>
    <dbReference type="NCBI Taxonomy" id="1797517"/>
    <lineage>
        <taxon>Bacteria</taxon>
        <taxon>Candidatus Blackburniibacteriota</taxon>
    </lineage>
</organism>
<feature type="region of interest" description="Interaction with DNA" evidence="10">
    <location>
        <begin position="178"/>
        <end position="183"/>
    </location>
</feature>
<dbReference type="InterPro" id="IPR023406">
    <property type="entry name" value="Topo_IA_AS"/>
</dbReference>
<dbReference type="PROSITE" id="PS00396">
    <property type="entry name" value="TOPO_IA_1"/>
    <property type="match status" value="1"/>
</dbReference>
<dbReference type="EC" id="5.6.2.1" evidence="10"/>
<feature type="active site" description="O-(5'-phospho-DNA)-tyrosine intermediate" evidence="10">
    <location>
        <position position="307"/>
    </location>
</feature>
<dbReference type="InterPro" id="IPR013825">
    <property type="entry name" value="Topo_IA_cen_sub2"/>
</dbReference>
<keyword evidence="3" id="KW-0479">Metal-binding</keyword>
<evidence type="ECO:0000256" key="3">
    <source>
        <dbReference type="ARBA" id="ARBA00022723"/>
    </source>
</evidence>
<evidence type="ECO:0000256" key="4">
    <source>
        <dbReference type="ARBA" id="ARBA00022771"/>
    </source>
</evidence>
<dbReference type="Proteomes" id="UP000178272">
    <property type="component" value="Unassembled WGS sequence"/>
</dbReference>
<dbReference type="Pfam" id="PF01751">
    <property type="entry name" value="Toprim"/>
    <property type="match status" value="1"/>
</dbReference>
<evidence type="ECO:0000256" key="6">
    <source>
        <dbReference type="ARBA" id="ARBA00022842"/>
    </source>
</evidence>
<dbReference type="GO" id="GO:0003917">
    <property type="term" value="F:DNA topoisomerase type I (single strand cut, ATP-independent) activity"/>
    <property type="evidence" value="ECO:0007669"/>
    <property type="project" value="UniProtKB-UniRule"/>
</dbReference>
<keyword evidence="4" id="KW-0863">Zinc-finger</keyword>
<name>A0A1G1VB84_9BACT</name>
<dbReference type="GO" id="GO:0003677">
    <property type="term" value="F:DNA binding"/>
    <property type="evidence" value="ECO:0007669"/>
    <property type="project" value="UniProtKB-KW"/>
</dbReference>
<feature type="site" description="Interaction with DNA" evidence="10">
    <location>
        <position position="155"/>
    </location>
</feature>
<feature type="domain" description="Toprim" evidence="11">
    <location>
        <begin position="1"/>
        <end position="128"/>
    </location>
</feature>
<dbReference type="PRINTS" id="PR00417">
    <property type="entry name" value="PRTPISMRASEI"/>
</dbReference>
<dbReference type="SUPFAM" id="SSF57783">
    <property type="entry name" value="Zinc beta-ribbon"/>
    <property type="match status" value="1"/>
</dbReference>
<feature type="site" description="Interaction with DNA" evidence="10">
    <location>
        <position position="154"/>
    </location>
</feature>
<dbReference type="InterPro" id="IPR013826">
    <property type="entry name" value="Topo_IA_cen_sub3"/>
</dbReference>
<evidence type="ECO:0000256" key="10">
    <source>
        <dbReference type="HAMAP-Rule" id="MF_00952"/>
    </source>
</evidence>
<feature type="site" description="Interaction with DNA" evidence="10">
    <location>
        <position position="158"/>
    </location>
</feature>
<evidence type="ECO:0000256" key="1">
    <source>
        <dbReference type="ARBA" id="ARBA00000213"/>
    </source>
</evidence>
<dbReference type="GO" id="GO:0006265">
    <property type="term" value="P:DNA topological change"/>
    <property type="evidence" value="ECO:0007669"/>
    <property type="project" value="UniProtKB-UniRule"/>
</dbReference>
<keyword evidence="7 10" id="KW-0799">Topoisomerase</keyword>
<dbReference type="InterPro" id="IPR023405">
    <property type="entry name" value="Topo_IA_core_domain"/>
</dbReference>
<evidence type="ECO:0000259" key="12">
    <source>
        <dbReference type="PROSITE" id="PS52039"/>
    </source>
</evidence>